<dbReference type="PANTHER" id="PTHR42878">
    <property type="entry name" value="TWO-COMPONENT HISTIDINE KINASE"/>
    <property type="match status" value="1"/>
</dbReference>
<reference evidence="9 10" key="1">
    <citation type="submission" date="2016-02" db="EMBL/GenBank/DDBJ databases">
        <title>Draft genome sequence of Hydrogenophaga sp. LPB0072.</title>
        <authorList>
            <person name="Shin S.-K."/>
            <person name="Yi H."/>
        </authorList>
    </citation>
    <scope>NUCLEOTIDE SEQUENCE [LARGE SCALE GENOMIC DNA]</scope>
    <source>
        <strain evidence="9 10">LPB0072</strain>
    </source>
</reference>
<dbReference type="PANTHER" id="PTHR42878:SF14">
    <property type="entry name" value="OSMOLARITY TWO-COMPONENT SYSTEM PROTEIN SSK1"/>
    <property type="match status" value="1"/>
</dbReference>
<dbReference type="PROSITE" id="PS50110">
    <property type="entry name" value="RESPONSE_REGULATORY"/>
    <property type="match status" value="1"/>
</dbReference>
<dbReference type="Proteomes" id="UP000185657">
    <property type="component" value="Unassembled WGS sequence"/>
</dbReference>
<organism evidence="8 11">
    <name type="scientific">Hydrogenophaga crassostreae</name>
    <dbReference type="NCBI Taxonomy" id="1763535"/>
    <lineage>
        <taxon>Bacteria</taxon>
        <taxon>Pseudomonadati</taxon>
        <taxon>Pseudomonadota</taxon>
        <taxon>Betaproteobacteria</taxon>
        <taxon>Burkholderiales</taxon>
        <taxon>Comamonadaceae</taxon>
        <taxon>Hydrogenophaga</taxon>
    </lineage>
</organism>
<dbReference type="SUPFAM" id="SSF52172">
    <property type="entry name" value="CheY-like"/>
    <property type="match status" value="1"/>
</dbReference>
<reference evidence="8 11" key="2">
    <citation type="submission" date="2016-10" db="EMBL/GenBank/DDBJ databases">
        <title>Hydorgenophaga sp. LPB0072 isolated from gastropod.</title>
        <authorList>
            <person name="Kim E."/>
            <person name="Yi H."/>
        </authorList>
    </citation>
    <scope>NUCLEOTIDE SEQUENCE [LARGE SCALE GENOMIC DNA]</scope>
    <source>
        <strain evidence="8 11">LPB0072</strain>
    </source>
</reference>
<dbReference type="Proteomes" id="UP000185680">
    <property type="component" value="Chromosome"/>
</dbReference>
<dbReference type="Pfam" id="PF02518">
    <property type="entry name" value="HATPase_c"/>
    <property type="match status" value="1"/>
</dbReference>
<dbReference type="GO" id="GO:0030295">
    <property type="term" value="F:protein kinase activator activity"/>
    <property type="evidence" value="ECO:0007669"/>
    <property type="project" value="TreeGrafter"/>
</dbReference>
<dbReference type="InterPro" id="IPR004358">
    <property type="entry name" value="Sig_transdc_His_kin-like_C"/>
</dbReference>
<dbReference type="GO" id="GO:0007234">
    <property type="term" value="P:osmosensory signaling via phosphorelay pathway"/>
    <property type="evidence" value="ECO:0007669"/>
    <property type="project" value="TreeGrafter"/>
</dbReference>
<dbReference type="RefSeq" id="WP_066095592.1">
    <property type="nucleotide sequence ID" value="NZ_CP017476.1"/>
</dbReference>
<dbReference type="GO" id="GO:0000156">
    <property type="term" value="F:phosphorelay response regulator activity"/>
    <property type="evidence" value="ECO:0007669"/>
    <property type="project" value="TreeGrafter"/>
</dbReference>
<accession>A0A167GLS0</accession>
<dbReference type="GO" id="GO:0004673">
    <property type="term" value="F:protein histidine kinase activity"/>
    <property type="evidence" value="ECO:0007669"/>
    <property type="project" value="UniProtKB-EC"/>
</dbReference>
<dbReference type="Gene3D" id="3.40.50.2300">
    <property type="match status" value="1"/>
</dbReference>
<dbReference type="InterPro" id="IPR001789">
    <property type="entry name" value="Sig_transdc_resp-reg_receiver"/>
</dbReference>
<dbReference type="EMBL" id="LVWD01000041">
    <property type="protein sequence ID" value="OAD39626.1"/>
    <property type="molecule type" value="Genomic_DNA"/>
</dbReference>
<keyword evidence="5" id="KW-0597">Phosphoprotein</keyword>
<dbReference type="EMBL" id="CP017476">
    <property type="protein sequence ID" value="AOW14797.1"/>
    <property type="molecule type" value="Genomic_DNA"/>
</dbReference>
<feature type="domain" description="Response regulatory" evidence="7">
    <location>
        <begin position="20"/>
        <end position="136"/>
    </location>
</feature>
<dbReference type="Gene3D" id="3.30.565.10">
    <property type="entry name" value="Histidine kinase-like ATPase, C-terminal domain"/>
    <property type="match status" value="1"/>
</dbReference>
<proteinExistence type="predicted"/>
<dbReference type="KEGG" id="hyl:LPB072_20235"/>
<feature type="domain" description="Histidine kinase" evidence="6">
    <location>
        <begin position="162"/>
        <end position="397"/>
    </location>
</feature>
<keyword evidence="3" id="KW-0808">Transferase</keyword>
<evidence type="ECO:0000256" key="2">
    <source>
        <dbReference type="ARBA" id="ARBA00012438"/>
    </source>
</evidence>
<evidence type="ECO:0000259" key="6">
    <source>
        <dbReference type="PROSITE" id="PS50109"/>
    </source>
</evidence>
<dbReference type="SMART" id="SM00387">
    <property type="entry name" value="HATPase_c"/>
    <property type="match status" value="1"/>
</dbReference>
<evidence type="ECO:0000256" key="5">
    <source>
        <dbReference type="PROSITE-ProRule" id="PRU00169"/>
    </source>
</evidence>
<dbReference type="SUPFAM" id="SSF55874">
    <property type="entry name" value="ATPase domain of HSP90 chaperone/DNA topoisomerase II/histidine kinase"/>
    <property type="match status" value="1"/>
</dbReference>
<evidence type="ECO:0000313" key="10">
    <source>
        <dbReference type="Proteomes" id="UP000185657"/>
    </source>
</evidence>
<dbReference type="PRINTS" id="PR00344">
    <property type="entry name" value="BCTRLSENSOR"/>
</dbReference>
<evidence type="ECO:0000256" key="1">
    <source>
        <dbReference type="ARBA" id="ARBA00000085"/>
    </source>
</evidence>
<evidence type="ECO:0000313" key="9">
    <source>
        <dbReference type="EMBL" id="OAD39626.1"/>
    </source>
</evidence>
<dbReference type="Pfam" id="PF00072">
    <property type="entry name" value="Response_reg"/>
    <property type="match status" value="1"/>
</dbReference>
<dbReference type="EC" id="2.7.13.3" evidence="2"/>
<evidence type="ECO:0000313" key="8">
    <source>
        <dbReference type="EMBL" id="AOW14797.1"/>
    </source>
</evidence>
<feature type="modified residue" description="4-aspartylphosphate" evidence="5">
    <location>
        <position position="70"/>
    </location>
</feature>
<protein>
    <recommendedName>
        <fullName evidence="2">histidine kinase</fullName>
        <ecNumber evidence="2">2.7.13.3</ecNumber>
    </recommendedName>
</protein>
<name>A0A167GLS0_9BURK</name>
<evidence type="ECO:0000259" key="7">
    <source>
        <dbReference type="PROSITE" id="PS50110"/>
    </source>
</evidence>
<gene>
    <name evidence="8" type="ORF">LPB072_20235</name>
    <name evidence="9" type="ORF">LPB72_20405</name>
</gene>
<dbReference type="InterPro" id="IPR011006">
    <property type="entry name" value="CheY-like_superfamily"/>
</dbReference>
<evidence type="ECO:0000256" key="4">
    <source>
        <dbReference type="ARBA" id="ARBA00022777"/>
    </source>
</evidence>
<keyword evidence="4" id="KW-0418">Kinase</keyword>
<comment type="catalytic activity">
    <reaction evidence="1">
        <text>ATP + protein L-histidine = ADP + protein N-phospho-L-histidine.</text>
        <dbReference type="EC" id="2.7.13.3"/>
    </reaction>
</comment>
<dbReference type="InterPro" id="IPR003594">
    <property type="entry name" value="HATPase_dom"/>
</dbReference>
<dbReference type="AlphaFoldDB" id="A0A167GLS0"/>
<dbReference type="OrthoDB" id="9797243at2"/>
<evidence type="ECO:0000256" key="3">
    <source>
        <dbReference type="ARBA" id="ARBA00022679"/>
    </source>
</evidence>
<keyword evidence="10" id="KW-1185">Reference proteome</keyword>
<sequence>MDGFANPPSAPPQKNKAPHAILMVDDEPQACKWFSRLFSDEFTVFTASGVDEALALLRERAQEVAVVLTDYRMPLRNGVDLLSELRTPYPHISRLLISAYADKTVAMEAINQGQVEQILEKPLNETLVRQALRTALANSQRRVAERNLLDTRESTLRETLGFLAHEASTPLATVRSYLSAMRDRHLEDPSKEAATAGAPQRNKNGEVLAMIEAAQRGADFAQVLVTKFLMSANVTAQGTHPGSAKASELIDAVRREYPFDADESRWVRCEVSEDFDLPGSRDLLFLVLCTLVKNSVLALRSAPPDQPQLDIVLASYAPAPGMAAQPLIGVRDNGPGIAPEILDRLTREPTTTRADIGGTGMGLVFCQRVMSTLGGAMEVQSTLGQGVVVTLYFPNASEEPHKEWP</sequence>
<dbReference type="CDD" id="cd17569">
    <property type="entry name" value="REC_HupR-like"/>
    <property type="match status" value="1"/>
</dbReference>
<dbReference type="InterPro" id="IPR036890">
    <property type="entry name" value="HATPase_C_sf"/>
</dbReference>
<dbReference type="PROSITE" id="PS50109">
    <property type="entry name" value="HIS_KIN"/>
    <property type="match status" value="1"/>
</dbReference>
<dbReference type="InterPro" id="IPR050351">
    <property type="entry name" value="BphY/WalK/GraS-like"/>
</dbReference>
<dbReference type="InterPro" id="IPR005467">
    <property type="entry name" value="His_kinase_dom"/>
</dbReference>
<dbReference type="STRING" id="1763535.LPB072_20235"/>
<dbReference type="SMART" id="SM00448">
    <property type="entry name" value="REC"/>
    <property type="match status" value="1"/>
</dbReference>
<evidence type="ECO:0000313" key="11">
    <source>
        <dbReference type="Proteomes" id="UP000185680"/>
    </source>
</evidence>